<gene>
    <name evidence="1" type="ORF">TorRG33x02_219740</name>
</gene>
<sequence>MDDLGRVLPFSHAGKSEKEQENINTYKHPLMVENELLPNYQSTCYTPPLKPFFTSLIPFRRFIEHLVNVVSDLNIRPMVTPLLSSTQRNPEFALVKLQVRVRTRLQCPDTRRRTLSSLSYSRSVGNRINLINFEQTVTVWSRTGAPTSSLDAEQVVEEGCNESSMKRLVSLVASLSPHVKPFFLTLSAVIVTLIFKVSCVRICRRINEERHNGLSFGTCIS</sequence>
<dbReference type="AlphaFoldDB" id="A0A2P5E9H7"/>
<dbReference type="InParanoid" id="A0A2P5E9H7"/>
<organism evidence="1 2">
    <name type="scientific">Trema orientale</name>
    <name type="common">Charcoal tree</name>
    <name type="synonym">Celtis orientalis</name>
    <dbReference type="NCBI Taxonomy" id="63057"/>
    <lineage>
        <taxon>Eukaryota</taxon>
        <taxon>Viridiplantae</taxon>
        <taxon>Streptophyta</taxon>
        <taxon>Embryophyta</taxon>
        <taxon>Tracheophyta</taxon>
        <taxon>Spermatophyta</taxon>
        <taxon>Magnoliopsida</taxon>
        <taxon>eudicotyledons</taxon>
        <taxon>Gunneridae</taxon>
        <taxon>Pentapetalae</taxon>
        <taxon>rosids</taxon>
        <taxon>fabids</taxon>
        <taxon>Rosales</taxon>
        <taxon>Cannabaceae</taxon>
        <taxon>Trema</taxon>
    </lineage>
</organism>
<dbReference type="Proteomes" id="UP000237000">
    <property type="component" value="Unassembled WGS sequence"/>
</dbReference>
<reference evidence="2" key="1">
    <citation type="submission" date="2016-06" db="EMBL/GenBank/DDBJ databases">
        <title>Parallel loss of symbiosis genes in relatives of nitrogen-fixing non-legume Parasponia.</title>
        <authorList>
            <person name="Van Velzen R."/>
            <person name="Holmer R."/>
            <person name="Bu F."/>
            <person name="Rutten L."/>
            <person name="Van Zeijl A."/>
            <person name="Liu W."/>
            <person name="Santuari L."/>
            <person name="Cao Q."/>
            <person name="Sharma T."/>
            <person name="Shen D."/>
            <person name="Roswanjaya Y."/>
            <person name="Wardhani T."/>
            <person name="Kalhor M.S."/>
            <person name="Jansen J."/>
            <person name="Van den Hoogen J."/>
            <person name="Gungor B."/>
            <person name="Hartog M."/>
            <person name="Hontelez J."/>
            <person name="Verver J."/>
            <person name="Yang W.-C."/>
            <person name="Schijlen E."/>
            <person name="Repin R."/>
            <person name="Schilthuizen M."/>
            <person name="Schranz E."/>
            <person name="Heidstra R."/>
            <person name="Miyata K."/>
            <person name="Fedorova E."/>
            <person name="Kohlen W."/>
            <person name="Bisseling T."/>
            <person name="Smit S."/>
            <person name="Geurts R."/>
        </authorList>
    </citation>
    <scope>NUCLEOTIDE SEQUENCE [LARGE SCALE GENOMIC DNA]</scope>
    <source>
        <strain evidence="2">cv. RG33-2</strain>
    </source>
</reference>
<accession>A0A2P5E9H7</accession>
<name>A0A2P5E9H7_TREOI</name>
<dbReference type="EMBL" id="JXTC01000199">
    <property type="protein sequence ID" value="PON82193.1"/>
    <property type="molecule type" value="Genomic_DNA"/>
</dbReference>
<dbReference type="OrthoDB" id="10321890at2759"/>
<protein>
    <submittedName>
        <fullName evidence="1">Uncharacterized protein</fullName>
    </submittedName>
</protein>
<comment type="caution">
    <text evidence="1">The sequence shown here is derived from an EMBL/GenBank/DDBJ whole genome shotgun (WGS) entry which is preliminary data.</text>
</comment>
<keyword evidence="2" id="KW-1185">Reference proteome</keyword>
<evidence type="ECO:0000313" key="2">
    <source>
        <dbReference type="Proteomes" id="UP000237000"/>
    </source>
</evidence>
<evidence type="ECO:0000313" key="1">
    <source>
        <dbReference type="EMBL" id="PON82193.1"/>
    </source>
</evidence>
<proteinExistence type="predicted"/>